<protein>
    <submittedName>
        <fullName evidence="1">Uncharacterized protein</fullName>
    </submittedName>
</protein>
<dbReference type="Proteomes" id="UP001172159">
    <property type="component" value="Unassembled WGS sequence"/>
</dbReference>
<evidence type="ECO:0000313" key="2">
    <source>
        <dbReference type="Proteomes" id="UP001172159"/>
    </source>
</evidence>
<name>A0AA40BN50_9PEZI</name>
<comment type="caution">
    <text evidence="1">The sequence shown here is derived from an EMBL/GenBank/DDBJ whole genome shotgun (WGS) entry which is preliminary data.</text>
</comment>
<accession>A0AA40BN50</accession>
<sequence>MPSFTAKAIGVALAVSYISVQQVQCPPVFLGPILTVVGAVAGFGIEVTGVILACTLGDCTEDKRRDLSGVRARMVKARPILTGRQATAPTAPEGVPQQEFDRCFTDINGKTIDLAGPVENNGIRVKGLPASCMNLATVLDGDAAGGPPPISCGSDCLLYDNLSAADYNNLRVTLNGLATL</sequence>
<proteinExistence type="predicted"/>
<dbReference type="EMBL" id="JAUKTV010000005">
    <property type="protein sequence ID" value="KAK0737186.1"/>
    <property type="molecule type" value="Genomic_DNA"/>
</dbReference>
<keyword evidence="2" id="KW-1185">Reference proteome</keyword>
<organism evidence="1 2">
    <name type="scientific">Apiosordaria backusii</name>
    <dbReference type="NCBI Taxonomy" id="314023"/>
    <lineage>
        <taxon>Eukaryota</taxon>
        <taxon>Fungi</taxon>
        <taxon>Dikarya</taxon>
        <taxon>Ascomycota</taxon>
        <taxon>Pezizomycotina</taxon>
        <taxon>Sordariomycetes</taxon>
        <taxon>Sordariomycetidae</taxon>
        <taxon>Sordariales</taxon>
        <taxon>Lasiosphaeriaceae</taxon>
        <taxon>Apiosordaria</taxon>
    </lineage>
</organism>
<dbReference type="AlphaFoldDB" id="A0AA40BN50"/>
<evidence type="ECO:0000313" key="1">
    <source>
        <dbReference type="EMBL" id="KAK0737186.1"/>
    </source>
</evidence>
<gene>
    <name evidence="1" type="ORF">B0T21DRAFT_286591</name>
</gene>
<reference evidence="1" key="1">
    <citation type="submission" date="2023-06" db="EMBL/GenBank/DDBJ databases">
        <title>Genome-scale phylogeny and comparative genomics of the fungal order Sordariales.</title>
        <authorList>
            <consortium name="Lawrence Berkeley National Laboratory"/>
            <person name="Hensen N."/>
            <person name="Bonometti L."/>
            <person name="Westerberg I."/>
            <person name="Brannstrom I.O."/>
            <person name="Guillou S."/>
            <person name="Cros-Aarteil S."/>
            <person name="Calhoun S."/>
            <person name="Haridas S."/>
            <person name="Kuo A."/>
            <person name="Mondo S."/>
            <person name="Pangilinan J."/>
            <person name="Riley R."/>
            <person name="Labutti K."/>
            <person name="Andreopoulos B."/>
            <person name="Lipzen A."/>
            <person name="Chen C."/>
            <person name="Yanf M."/>
            <person name="Daum C."/>
            <person name="Ng V."/>
            <person name="Clum A."/>
            <person name="Steindorff A."/>
            <person name="Ohm R."/>
            <person name="Martin F."/>
            <person name="Silar P."/>
            <person name="Natvig D."/>
            <person name="Lalanne C."/>
            <person name="Gautier V."/>
            <person name="Ament-Velasquez S.L."/>
            <person name="Kruys A."/>
            <person name="Hutchinson M.I."/>
            <person name="Powell A.J."/>
            <person name="Barry K."/>
            <person name="Miller A.N."/>
            <person name="Grigoriev I.V."/>
            <person name="Debuchy R."/>
            <person name="Gladieux P."/>
            <person name="Thoren M.H."/>
            <person name="Johannesson H."/>
        </authorList>
    </citation>
    <scope>NUCLEOTIDE SEQUENCE</scope>
    <source>
        <strain evidence="1">CBS 540.89</strain>
    </source>
</reference>